<keyword evidence="4" id="KW-0443">Lipid metabolism</keyword>
<dbReference type="Proteomes" id="UP000696413">
    <property type="component" value="Unassembled WGS sequence"/>
</dbReference>
<dbReference type="SUPFAM" id="SSF52096">
    <property type="entry name" value="ClpP/crotonase"/>
    <property type="match status" value="1"/>
</dbReference>
<dbReference type="CDD" id="cd06558">
    <property type="entry name" value="crotonase-like"/>
    <property type="match status" value="1"/>
</dbReference>
<keyword evidence="3" id="KW-0276">Fatty acid metabolism</keyword>
<evidence type="ECO:0000256" key="2">
    <source>
        <dbReference type="ARBA" id="ARBA00005254"/>
    </source>
</evidence>
<evidence type="ECO:0000256" key="4">
    <source>
        <dbReference type="ARBA" id="ARBA00023098"/>
    </source>
</evidence>
<proteinExistence type="inferred from homology"/>
<evidence type="ECO:0000256" key="1">
    <source>
        <dbReference type="ARBA" id="ARBA00002994"/>
    </source>
</evidence>
<evidence type="ECO:0000256" key="7">
    <source>
        <dbReference type="RuleBase" id="RU003707"/>
    </source>
</evidence>
<comment type="similarity">
    <text evidence="2 7">Belongs to the enoyl-CoA hydratase/isomerase family.</text>
</comment>
<organism evidence="8 9">
    <name type="scientific">Mycolicibacterium goodii</name>
    <name type="common">Mycobacterium goodii</name>
    <dbReference type="NCBI Taxonomy" id="134601"/>
    <lineage>
        <taxon>Bacteria</taxon>
        <taxon>Bacillati</taxon>
        <taxon>Actinomycetota</taxon>
        <taxon>Actinomycetes</taxon>
        <taxon>Mycobacteriales</taxon>
        <taxon>Mycobacteriaceae</taxon>
        <taxon>Mycolicibacterium</taxon>
    </lineage>
</organism>
<evidence type="ECO:0000256" key="3">
    <source>
        <dbReference type="ARBA" id="ARBA00022832"/>
    </source>
</evidence>
<sequence length="268" mass="28451">MTELSTAALPGLTWADHSGVLVVTMDRPPANALNRSLIVGLCTFFTELASQPAPAPVVLTGAGERFFTAGGDVKELEGTRPAEIEGRMRDFHALLVALERFPRPLIAAVNGHCVGGGMELALFADAVLATPNAKFGFPEINHGLLPADKGLQRAERILGARAVRSMVLSGDLFSAEKAVTIGLVDRLEDPETLLSSAIEAARTAGAKAPVLYSALKRSVNDPDDARDDRSLTHTIDAAKAYFDDPVAAGLRAGWNREKTSSGRQPTDR</sequence>
<evidence type="ECO:0000313" key="8">
    <source>
        <dbReference type="EMBL" id="MBU8826338.1"/>
    </source>
</evidence>
<dbReference type="InterPro" id="IPR001753">
    <property type="entry name" value="Enoyl-CoA_hydra/iso"/>
</dbReference>
<comment type="catalytic activity">
    <reaction evidence="5">
        <text>a (3S)-3-hydroxyacyl-CoA = a (2E)-enoyl-CoA + H2O</text>
        <dbReference type="Rhea" id="RHEA:16105"/>
        <dbReference type="ChEBI" id="CHEBI:15377"/>
        <dbReference type="ChEBI" id="CHEBI:57318"/>
        <dbReference type="ChEBI" id="CHEBI:58856"/>
        <dbReference type="EC" id="4.2.1.17"/>
    </reaction>
</comment>
<gene>
    <name evidence="8" type="ORF">KL859_26125</name>
</gene>
<comment type="caution">
    <text evidence="8">The sequence shown here is derived from an EMBL/GenBank/DDBJ whole genome shotgun (WGS) entry which is preliminary data.</text>
</comment>
<dbReference type="InterPro" id="IPR029045">
    <property type="entry name" value="ClpP/crotonase-like_dom_sf"/>
</dbReference>
<reference evidence="8 9" key="1">
    <citation type="submission" date="2021-05" db="EMBL/GenBank/DDBJ databases">
        <title>Draft Genome Sequences of Clinical Respiratory Isolates of Mycobacterium goodii Recovered in Ireland.</title>
        <authorList>
            <person name="Flanagan P.R."/>
            <person name="Mok S."/>
            <person name="Roycroft E."/>
            <person name="Rogers T.R."/>
            <person name="Fitzgibbon M."/>
        </authorList>
    </citation>
    <scope>NUCLEOTIDE SEQUENCE [LARGE SCALE GENOMIC DNA]</scope>
    <source>
        <strain evidence="8 9">14IE55</strain>
    </source>
</reference>
<dbReference type="PANTHER" id="PTHR11941">
    <property type="entry name" value="ENOYL-COA HYDRATASE-RELATED"/>
    <property type="match status" value="1"/>
</dbReference>
<evidence type="ECO:0000256" key="6">
    <source>
        <dbReference type="ARBA" id="ARBA00023717"/>
    </source>
</evidence>
<accession>A0ABS6HVT2</accession>
<name>A0ABS6HVT2_MYCGD</name>
<dbReference type="PROSITE" id="PS00166">
    <property type="entry name" value="ENOYL_COA_HYDRATASE"/>
    <property type="match status" value="1"/>
</dbReference>
<keyword evidence="9" id="KW-1185">Reference proteome</keyword>
<evidence type="ECO:0000256" key="5">
    <source>
        <dbReference type="ARBA" id="ARBA00023709"/>
    </source>
</evidence>
<dbReference type="InterPro" id="IPR018376">
    <property type="entry name" value="Enoyl-CoA_hyd/isom_CS"/>
</dbReference>
<comment type="catalytic activity">
    <reaction evidence="6">
        <text>a 4-saturated-(3S)-3-hydroxyacyl-CoA = a (3E)-enoyl-CoA + H2O</text>
        <dbReference type="Rhea" id="RHEA:20724"/>
        <dbReference type="ChEBI" id="CHEBI:15377"/>
        <dbReference type="ChEBI" id="CHEBI:58521"/>
        <dbReference type="ChEBI" id="CHEBI:137480"/>
        <dbReference type="EC" id="4.2.1.17"/>
    </reaction>
</comment>
<dbReference type="EMBL" id="JAHBOM010000024">
    <property type="protein sequence ID" value="MBU8826338.1"/>
    <property type="molecule type" value="Genomic_DNA"/>
</dbReference>
<comment type="function">
    <text evidence="1">Could possibly oxidize fatty acids using specific components.</text>
</comment>
<evidence type="ECO:0000313" key="9">
    <source>
        <dbReference type="Proteomes" id="UP000696413"/>
    </source>
</evidence>
<dbReference type="Gene3D" id="3.90.226.10">
    <property type="entry name" value="2-enoyl-CoA Hydratase, Chain A, domain 1"/>
    <property type="match status" value="1"/>
</dbReference>
<dbReference type="PANTHER" id="PTHR11941:SF54">
    <property type="entry name" value="ENOYL-COA HYDRATASE, MITOCHONDRIAL"/>
    <property type="match status" value="1"/>
</dbReference>
<protein>
    <submittedName>
        <fullName evidence="8">Enoyl-CoA hydratase/isomerase family protein</fullName>
    </submittedName>
</protein>
<dbReference type="Pfam" id="PF00378">
    <property type="entry name" value="ECH_1"/>
    <property type="match status" value="1"/>
</dbReference>
<dbReference type="RefSeq" id="WP_073677005.1">
    <property type="nucleotide sequence ID" value="NZ_JAHBOJ010000019.1"/>
</dbReference>